<accession>A0A6J5FMV7</accession>
<dbReference type="Proteomes" id="UP000494119">
    <property type="component" value="Unassembled WGS sequence"/>
</dbReference>
<feature type="transmembrane region" description="Helical" evidence="1">
    <location>
        <begin position="17"/>
        <end position="36"/>
    </location>
</feature>
<evidence type="ECO:0000313" key="3">
    <source>
        <dbReference type="Proteomes" id="UP000494119"/>
    </source>
</evidence>
<feature type="transmembrane region" description="Helical" evidence="1">
    <location>
        <begin position="136"/>
        <end position="154"/>
    </location>
</feature>
<keyword evidence="1" id="KW-1133">Transmembrane helix</keyword>
<organism evidence="2 3">
    <name type="scientific">Paraburkholderia caffeinitolerans</name>
    <dbReference type="NCBI Taxonomy" id="1723730"/>
    <lineage>
        <taxon>Bacteria</taxon>
        <taxon>Pseudomonadati</taxon>
        <taxon>Pseudomonadota</taxon>
        <taxon>Betaproteobacteria</taxon>
        <taxon>Burkholderiales</taxon>
        <taxon>Burkholderiaceae</taxon>
        <taxon>Paraburkholderia</taxon>
    </lineage>
</organism>
<dbReference type="EMBL" id="CADIKL010000005">
    <property type="protein sequence ID" value="CAB3781807.1"/>
    <property type="molecule type" value="Genomic_DNA"/>
</dbReference>
<reference evidence="2 3" key="1">
    <citation type="submission" date="2020-04" db="EMBL/GenBank/DDBJ databases">
        <authorList>
            <person name="De Canck E."/>
        </authorList>
    </citation>
    <scope>NUCLEOTIDE SEQUENCE [LARGE SCALE GENOMIC DNA]</scope>
    <source>
        <strain evidence="2 3">LMG 28688</strain>
    </source>
</reference>
<evidence type="ECO:0000313" key="2">
    <source>
        <dbReference type="EMBL" id="CAB3781807.1"/>
    </source>
</evidence>
<protein>
    <submittedName>
        <fullName evidence="2">Uncharacterized protein</fullName>
    </submittedName>
</protein>
<keyword evidence="3" id="KW-1185">Reference proteome</keyword>
<keyword evidence="1" id="KW-0812">Transmembrane</keyword>
<name>A0A6J5FMV7_9BURK</name>
<gene>
    <name evidence="2" type="ORF">LMG28688_01332</name>
</gene>
<dbReference type="RefSeq" id="WP_175172070.1">
    <property type="nucleotide sequence ID" value="NZ_CADIKL010000005.1"/>
</dbReference>
<feature type="transmembrane region" description="Helical" evidence="1">
    <location>
        <begin position="67"/>
        <end position="84"/>
    </location>
</feature>
<feature type="transmembrane region" description="Helical" evidence="1">
    <location>
        <begin position="96"/>
        <end position="116"/>
    </location>
</feature>
<keyword evidence="1" id="KW-0472">Membrane</keyword>
<evidence type="ECO:0000256" key="1">
    <source>
        <dbReference type="SAM" id="Phobius"/>
    </source>
</evidence>
<dbReference type="AlphaFoldDB" id="A0A6J5FMV7"/>
<sequence length="193" mass="20921">MNRVGKPSERCSKHTNIVSIHPVGAILPLALSLLYLPRSFNALGWFHRVVFLLSLMISTFSSYCDARAVHVVPGTVLMCVVLWLPRARGRNREVPAAAIFALTFIAGFPVDVYLGYVCRSAGGTATVGGAGWADGLLLGLAILAGVHCFVYYFCEHDEKKGKVPIGAFLKWQLAPLRPRPATPDGDNEQPSIS</sequence>
<proteinExistence type="predicted"/>
<feature type="transmembrane region" description="Helical" evidence="1">
    <location>
        <begin position="43"/>
        <end position="61"/>
    </location>
</feature>